<dbReference type="PROSITE" id="PS50206">
    <property type="entry name" value="RHODANESE_3"/>
    <property type="match status" value="1"/>
</dbReference>
<comment type="caution">
    <text evidence="2">The sequence shown here is derived from an EMBL/GenBank/DDBJ whole genome shotgun (WGS) entry which is preliminary data.</text>
</comment>
<evidence type="ECO:0000313" key="2">
    <source>
        <dbReference type="EMBL" id="KAH8984109.1"/>
    </source>
</evidence>
<name>A0AAD4LA65_9AGAM</name>
<dbReference type="InterPro" id="IPR036873">
    <property type="entry name" value="Rhodanese-like_dom_sf"/>
</dbReference>
<organism evidence="2 3">
    <name type="scientific">Lactarius akahatsu</name>
    <dbReference type="NCBI Taxonomy" id="416441"/>
    <lineage>
        <taxon>Eukaryota</taxon>
        <taxon>Fungi</taxon>
        <taxon>Dikarya</taxon>
        <taxon>Basidiomycota</taxon>
        <taxon>Agaricomycotina</taxon>
        <taxon>Agaricomycetes</taxon>
        <taxon>Russulales</taxon>
        <taxon>Russulaceae</taxon>
        <taxon>Lactarius</taxon>
    </lineage>
</organism>
<dbReference type="Pfam" id="PF00581">
    <property type="entry name" value="Rhodanese"/>
    <property type="match status" value="1"/>
</dbReference>
<dbReference type="PANTHER" id="PTHR44086:SF10">
    <property type="entry name" value="THIOSULFATE SULFURTRANSFERASE_RHODANESE-LIKE DOMAIN-CONTAINING PROTEIN 3"/>
    <property type="match status" value="1"/>
</dbReference>
<dbReference type="Gene3D" id="3.40.250.10">
    <property type="entry name" value="Rhodanese-like domain"/>
    <property type="match status" value="1"/>
</dbReference>
<keyword evidence="3" id="KW-1185">Reference proteome</keyword>
<evidence type="ECO:0000313" key="3">
    <source>
        <dbReference type="Proteomes" id="UP001201163"/>
    </source>
</evidence>
<evidence type="ECO:0000259" key="1">
    <source>
        <dbReference type="PROSITE" id="PS50206"/>
    </source>
</evidence>
<dbReference type="SUPFAM" id="SSF52821">
    <property type="entry name" value="Rhodanese/Cell cycle control phosphatase"/>
    <property type="match status" value="1"/>
</dbReference>
<sequence>MRKLKTADNTHYGVALTLSKKDDGGFLRLVASHLASSPTGMLKDKAYLIAVATTGAGDTSLLICGSDATKVQRAALLTMSKFIGHVTPQPQQDGGAVWLARVRGLGWSAYDETALWDVLHKCAQELVDPSRPPPGSRGIDETLAIARTRLQRLLPRQALAELRDTDIKVPVLLVDIRPAAARAAQGHIPGAMVIERNVLEWRFDPRSVEGRLDIATRYDLRVIVFCHEGYTSSLAAAALQDIGLLNATDIVGGIEAWKAEGLPVEMES</sequence>
<proteinExistence type="predicted"/>
<dbReference type="Proteomes" id="UP001201163">
    <property type="component" value="Unassembled WGS sequence"/>
</dbReference>
<accession>A0AAD4LA65</accession>
<dbReference type="InterPro" id="IPR001763">
    <property type="entry name" value="Rhodanese-like_dom"/>
</dbReference>
<feature type="domain" description="Rhodanese" evidence="1">
    <location>
        <begin position="171"/>
        <end position="266"/>
    </location>
</feature>
<dbReference type="AlphaFoldDB" id="A0AAD4LA65"/>
<dbReference type="SMART" id="SM00450">
    <property type="entry name" value="RHOD"/>
    <property type="match status" value="1"/>
</dbReference>
<dbReference type="EMBL" id="JAKELL010000079">
    <property type="protein sequence ID" value="KAH8984109.1"/>
    <property type="molecule type" value="Genomic_DNA"/>
</dbReference>
<gene>
    <name evidence="2" type="ORF">EDB92DRAFT_1936570</name>
</gene>
<dbReference type="GO" id="GO:0004792">
    <property type="term" value="F:thiosulfate-cyanide sulfurtransferase activity"/>
    <property type="evidence" value="ECO:0007669"/>
    <property type="project" value="TreeGrafter"/>
</dbReference>
<protein>
    <submittedName>
        <fullName evidence="2">Rhodanese-like domain-containing protein</fullName>
    </submittedName>
</protein>
<reference evidence="2" key="1">
    <citation type="submission" date="2022-01" db="EMBL/GenBank/DDBJ databases">
        <title>Comparative genomics reveals a dynamic genome evolution in the ectomycorrhizal milk-cap (Lactarius) mushrooms.</title>
        <authorList>
            <consortium name="DOE Joint Genome Institute"/>
            <person name="Lebreton A."/>
            <person name="Tang N."/>
            <person name="Kuo A."/>
            <person name="LaButti K."/>
            <person name="Drula E."/>
            <person name="Barry K."/>
            <person name="Clum A."/>
            <person name="Lipzen A."/>
            <person name="Mousain D."/>
            <person name="Ng V."/>
            <person name="Wang R."/>
            <person name="Wang X."/>
            <person name="Dai Y."/>
            <person name="Henrissat B."/>
            <person name="Grigoriev I.V."/>
            <person name="Guerin-Laguette A."/>
            <person name="Yu F."/>
            <person name="Martin F.M."/>
        </authorList>
    </citation>
    <scope>NUCLEOTIDE SEQUENCE</scope>
    <source>
        <strain evidence="2">QP</strain>
    </source>
</reference>
<dbReference type="PANTHER" id="PTHR44086">
    <property type="entry name" value="THIOSULFATE SULFURTRANSFERASE RDL2, MITOCHONDRIAL-RELATED"/>
    <property type="match status" value="1"/>
</dbReference>